<dbReference type="InterPro" id="IPR010621">
    <property type="entry name" value="DUF1214"/>
</dbReference>
<dbReference type="PANTHER" id="PTHR36509">
    <property type="entry name" value="BLL3101 PROTEIN"/>
    <property type="match status" value="1"/>
</dbReference>
<dbReference type="Pfam" id="PF06742">
    <property type="entry name" value="DUF1214"/>
    <property type="match status" value="1"/>
</dbReference>
<dbReference type="Gene3D" id="2.60.120.600">
    <property type="entry name" value="Domain of unknown function DUF1214, C-terminal domain"/>
    <property type="match status" value="1"/>
</dbReference>
<dbReference type="InterPro" id="IPR037049">
    <property type="entry name" value="DUF1214_C_sf"/>
</dbReference>
<protein>
    <recommendedName>
        <fullName evidence="5">DUF1254 domain-containing protein</fullName>
    </recommendedName>
</protein>
<dbReference type="RefSeq" id="WP_071363320.1">
    <property type="nucleotide sequence ID" value="NZ_JRYB01000001.1"/>
</dbReference>
<dbReference type="SUPFAM" id="SSF160935">
    <property type="entry name" value="VPA0735-like"/>
    <property type="match status" value="1"/>
</dbReference>
<evidence type="ECO:0000259" key="1">
    <source>
        <dbReference type="Pfam" id="PF06742"/>
    </source>
</evidence>
<accession>A0A1S2N4Z3</accession>
<dbReference type="InterPro" id="IPR037050">
    <property type="entry name" value="DUF1254_sf"/>
</dbReference>
<dbReference type="Gene3D" id="1.10.3360.10">
    <property type="entry name" value="VPA0735-like domain"/>
    <property type="match status" value="1"/>
</dbReference>
<dbReference type="EMBL" id="JRYB01000001">
    <property type="protein sequence ID" value="OIJ40139.1"/>
    <property type="molecule type" value="Genomic_DNA"/>
</dbReference>
<dbReference type="InterPro" id="IPR010679">
    <property type="entry name" value="DUF1254"/>
</dbReference>
<organism evidence="3 4">
    <name type="scientific">Massilia timonae</name>
    <dbReference type="NCBI Taxonomy" id="47229"/>
    <lineage>
        <taxon>Bacteria</taxon>
        <taxon>Pseudomonadati</taxon>
        <taxon>Pseudomonadota</taxon>
        <taxon>Betaproteobacteria</taxon>
        <taxon>Burkholderiales</taxon>
        <taxon>Oxalobacteraceae</taxon>
        <taxon>Telluria group</taxon>
        <taxon>Massilia</taxon>
    </lineage>
</organism>
<dbReference type="Proteomes" id="UP000180246">
    <property type="component" value="Unassembled WGS sequence"/>
</dbReference>
<dbReference type="Gene3D" id="2.60.40.1610">
    <property type="entry name" value="Domain of unknown function DUF1254"/>
    <property type="match status" value="1"/>
</dbReference>
<dbReference type="Pfam" id="PF06863">
    <property type="entry name" value="DUF1254"/>
    <property type="match status" value="1"/>
</dbReference>
<comment type="caution">
    <text evidence="3">The sequence shown here is derived from an EMBL/GenBank/DDBJ whole genome shotgun (WGS) entry which is preliminary data.</text>
</comment>
<gene>
    <name evidence="3" type="ORF">LO55_4761</name>
</gene>
<dbReference type="AlphaFoldDB" id="A0A1S2N4Z3"/>
<dbReference type="PANTHER" id="PTHR36509:SF3">
    <property type="entry name" value="SIGNAL PEPTIDE PROTEIN"/>
    <property type="match status" value="1"/>
</dbReference>
<evidence type="ECO:0000313" key="4">
    <source>
        <dbReference type="Proteomes" id="UP000180246"/>
    </source>
</evidence>
<feature type="domain" description="DUF1254" evidence="2">
    <location>
        <begin position="85"/>
        <end position="193"/>
    </location>
</feature>
<evidence type="ECO:0000259" key="2">
    <source>
        <dbReference type="Pfam" id="PF06863"/>
    </source>
</evidence>
<sequence length="471" mass="52457">MNLHAAVAPQAPDHAAGYQLRGGFPTPDTIARAYLDADLNRAVQAYRFFYPTVSGAAIVHGNREVGVVDNCVFGILDGKPRHVGFTYNSDTPYAPILLDLREGPFVIELEPGPLIVVAIDVNQRWVADMGVPGPDAGKGGRHLLLPPEYQGDIPEGYHVWRSTTNRLIVGVRSLPVGGDLEAAFARIRAIKVHPLHPPADWREPSWPDQTVHPEDTTPLKWEDNLGFWEVLHQVIDEEPAYPGYYGHYGELAALGIAKGRPFAPDARMRAILEQAARIGHVQMCVQSFADRRPDRIVWPDRRWEWVGLRPESGDFATPSYPDLDAREVWFYQAIGASPAMFRRAAGSGSVYWLGLRDGDDAYLDGARRYRLRIPLPVPGSLFWSVTVYDAITRSQVSTDQGKAALRSLFELKDQDGAAMELFFGPAAPAGSEDRWIKTIPERGWFAYFRVYGPEPAAFDGSWKPGDFERLD</sequence>
<evidence type="ECO:0008006" key="5">
    <source>
        <dbReference type="Google" id="ProtNLM"/>
    </source>
</evidence>
<proteinExistence type="predicted"/>
<name>A0A1S2N4Z3_9BURK</name>
<reference evidence="3 4" key="1">
    <citation type="submission" date="2014-10" db="EMBL/GenBank/DDBJ databases">
        <authorList>
            <person name="Seo M.-J."/>
            <person name="Seok Y.J."/>
            <person name="Cha I.-T."/>
        </authorList>
    </citation>
    <scope>NUCLEOTIDE SEQUENCE [LARGE SCALE GENOMIC DNA]</scope>
    <source>
        <strain evidence="3 4">NEU</strain>
    </source>
</reference>
<evidence type="ECO:0000313" key="3">
    <source>
        <dbReference type="EMBL" id="OIJ40139.1"/>
    </source>
</evidence>
<feature type="domain" description="DUF1214" evidence="1">
    <location>
        <begin position="349"/>
        <end position="454"/>
    </location>
</feature>